<reference evidence="2 3" key="1">
    <citation type="journal article" date="2018" name="Nat. Genet.">
        <title>The Rosa genome provides new insights in the design of modern roses.</title>
        <authorList>
            <person name="Bendahmane M."/>
        </authorList>
    </citation>
    <scope>NUCLEOTIDE SEQUENCE [LARGE SCALE GENOMIC DNA]</scope>
    <source>
        <strain evidence="3">cv. Old Blush</strain>
    </source>
</reference>
<accession>A0A2P6RGZ2</accession>
<evidence type="ECO:0000313" key="3">
    <source>
        <dbReference type="Proteomes" id="UP000238479"/>
    </source>
</evidence>
<name>A0A2P6RGZ2_ROSCH</name>
<gene>
    <name evidence="2" type="ORF">RchiOBHm_Chr3g0494381</name>
</gene>
<proteinExistence type="predicted"/>
<feature type="region of interest" description="Disordered" evidence="1">
    <location>
        <begin position="1"/>
        <end position="37"/>
    </location>
</feature>
<dbReference type="Proteomes" id="UP000238479">
    <property type="component" value="Chromosome 3"/>
</dbReference>
<keyword evidence="3" id="KW-1185">Reference proteome</keyword>
<protein>
    <submittedName>
        <fullName evidence="2">Uncharacterized protein</fullName>
    </submittedName>
</protein>
<dbReference type="AlphaFoldDB" id="A0A2P6RGZ2"/>
<sequence length="63" mass="6733">METGDHVQGVSGTTGLPQTRSGRRRSGTRRRTTPWDSGFRIGTEGGCCDGGDNPDGCCYLDKI</sequence>
<dbReference type="Gramene" id="PRQ45692">
    <property type="protein sequence ID" value="PRQ45692"/>
    <property type="gene ID" value="RchiOBHm_Chr3g0494381"/>
</dbReference>
<organism evidence="2 3">
    <name type="scientific">Rosa chinensis</name>
    <name type="common">China rose</name>
    <dbReference type="NCBI Taxonomy" id="74649"/>
    <lineage>
        <taxon>Eukaryota</taxon>
        <taxon>Viridiplantae</taxon>
        <taxon>Streptophyta</taxon>
        <taxon>Embryophyta</taxon>
        <taxon>Tracheophyta</taxon>
        <taxon>Spermatophyta</taxon>
        <taxon>Magnoliopsida</taxon>
        <taxon>eudicotyledons</taxon>
        <taxon>Gunneridae</taxon>
        <taxon>Pentapetalae</taxon>
        <taxon>rosids</taxon>
        <taxon>fabids</taxon>
        <taxon>Rosales</taxon>
        <taxon>Rosaceae</taxon>
        <taxon>Rosoideae</taxon>
        <taxon>Rosoideae incertae sedis</taxon>
        <taxon>Rosa</taxon>
    </lineage>
</organism>
<dbReference type="EMBL" id="PDCK01000041">
    <property type="protein sequence ID" value="PRQ45692.1"/>
    <property type="molecule type" value="Genomic_DNA"/>
</dbReference>
<feature type="compositionally biased region" description="Basic residues" evidence="1">
    <location>
        <begin position="21"/>
        <end position="32"/>
    </location>
</feature>
<evidence type="ECO:0000313" key="2">
    <source>
        <dbReference type="EMBL" id="PRQ45692.1"/>
    </source>
</evidence>
<comment type="caution">
    <text evidence="2">The sequence shown here is derived from an EMBL/GenBank/DDBJ whole genome shotgun (WGS) entry which is preliminary data.</text>
</comment>
<evidence type="ECO:0000256" key="1">
    <source>
        <dbReference type="SAM" id="MobiDB-lite"/>
    </source>
</evidence>